<evidence type="ECO:0000313" key="2">
    <source>
        <dbReference type="Proteomes" id="UP001497535"/>
    </source>
</evidence>
<evidence type="ECO:0000313" key="1">
    <source>
        <dbReference type="EMBL" id="CAK5091181.1"/>
    </source>
</evidence>
<sequence>MLQTKSDCGTMRRAAPKIFFGKFLKLILKLNKIRMRERNRSKKEENKCRIRKFNFLKVFKIIAEYRKYSKCQIGNIIFCDKGKRTQPKSQMLIYNGYAVCKFSLISKFFTNFLDIE</sequence>
<proteinExistence type="predicted"/>
<protein>
    <submittedName>
        <fullName evidence="1">Uncharacterized protein</fullName>
    </submittedName>
</protein>
<gene>
    <name evidence="1" type="ORF">MENTE1834_LOCUS39006</name>
</gene>
<keyword evidence="2" id="KW-1185">Reference proteome</keyword>
<name>A0ACB1AJI1_MELEN</name>
<reference evidence="1" key="1">
    <citation type="submission" date="2023-11" db="EMBL/GenBank/DDBJ databases">
        <authorList>
            <person name="Poullet M."/>
        </authorList>
    </citation>
    <scope>NUCLEOTIDE SEQUENCE</scope>
    <source>
        <strain evidence="1">E1834</strain>
    </source>
</reference>
<organism evidence="1 2">
    <name type="scientific">Meloidogyne enterolobii</name>
    <name type="common">Root-knot nematode worm</name>
    <name type="synonym">Meloidogyne mayaguensis</name>
    <dbReference type="NCBI Taxonomy" id="390850"/>
    <lineage>
        <taxon>Eukaryota</taxon>
        <taxon>Metazoa</taxon>
        <taxon>Ecdysozoa</taxon>
        <taxon>Nematoda</taxon>
        <taxon>Chromadorea</taxon>
        <taxon>Rhabditida</taxon>
        <taxon>Tylenchina</taxon>
        <taxon>Tylenchomorpha</taxon>
        <taxon>Tylenchoidea</taxon>
        <taxon>Meloidogynidae</taxon>
        <taxon>Meloidogyninae</taxon>
        <taxon>Meloidogyne</taxon>
    </lineage>
</organism>
<dbReference type="Proteomes" id="UP001497535">
    <property type="component" value="Unassembled WGS sequence"/>
</dbReference>
<comment type="caution">
    <text evidence="1">The sequence shown here is derived from an EMBL/GenBank/DDBJ whole genome shotgun (WGS) entry which is preliminary data.</text>
</comment>
<accession>A0ACB1AJI1</accession>
<dbReference type="EMBL" id="CAVMJV010000086">
    <property type="protein sequence ID" value="CAK5091181.1"/>
    <property type="molecule type" value="Genomic_DNA"/>
</dbReference>